<evidence type="ECO:0000313" key="12">
    <source>
        <dbReference type="EMBL" id="AEW96890.1"/>
    </source>
</evidence>
<dbReference type="InterPro" id="IPR005839">
    <property type="entry name" value="Methylthiotransferase"/>
</dbReference>
<feature type="binding site" evidence="8">
    <location>
        <position position="84"/>
    </location>
    <ligand>
        <name>[4Fe-4S] cluster</name>
        <dbReference type="ChEBI" id="CHEBI:49883"/>
        <label>1</label>
    </ligand>
</feature>
<dbReference type="GO" id="GO:0103039">
    <property type="term" value="F:protein methylthiotransferase activity"/>
    <property type="evidence" value="ECO:0007669"/>
    <property type="project" value="UniProtKB-EC"/>
</dbReference>
<comment type="similarity">
    <text evidence="8">Belongs to the methylthiotransferase family. RimO subfamily.</text>
</comment>
<dbReference type="PATRIC" id="fig|1003195.11.peg.5966"/>
<dbReference type="InterPro" id="IPR013848">
    <property type="entry name" value="Methylthiotransferase_N"/>
</dbReference>
<evidence type="ECO:0000259" key="11">
    <source>
        <dbReference type="PROSITE" id="PS51918"/>
    </source>
</evidence>
<evidence type="ECO:0000313" key="13">
    <source>
        <dbReference type="Proteomes" id="UP000007842"/>
    </source>
</evidence>
<dbReference type="Gene3D" id="2.40.50.140">
    <property type="entry name" value="Nucleic acid-binding proteins"/>
    <property type="match status" value="1"/>
</dbReference>
<dbReference type="GO" id="GO:0035599">
    <property type="term" value="F:aspartic acid methylthiotransferase activity"/>
    <property type="evidence" value="ECO:0007669"/>
    <property type="project" value="TreeGrafter"/>
</dbReference>
<keyword evidence="7 8" id="KW-0411">Iron-sulfur</keyword>
<dbReference type="SFLD" id="SFLDG01082">
    <property type="entry name" value="B12-binding_domain_containing"/>
    <property type="match status" value="1"/>
</dbReference>
<feature type="domain" description="MTTase N-terminal" evidence="10">
    <location>
        <begin position="5"/>
        <end position="121"/>
    </location>
</feature>
<gene>
    <name evidence="8" type="primary">rimO</name>
    <name evidence="12" type="ordered locus">SCATT_45190</name>
</gene>
<evidence type="ECO:0000256" key="6">
    <source>
        <dbReference type="ARBA" id="ARBA00023004"/>
    </source>
</evidence>
<dbReference type="NCBIfam" id="TIGR00089">
    <property type="entry name" value="MiaB/RimO family radical SAM methylthiotransferase"/>
    <property type="match status" value="1"/>
</dbReference>
<dbReference type="SFLD" id="SFLDS00029">
    <property type="entry name" value="Radical_SAM"/>
    <property type="match status" value="1"/>
</dbReference>
<sequence length="512" mass="54155">MPEPRTVALVTLGCARNEVDSEELAGRLAADGWQLVEDAAEADVAVVNTCGFVEAAKKDSVDALLEAGDLKGQGRTQAVVAVGCMAERYGKELAEALPEADGVLGFDDYANISDRLRTILAGGVHAAHTPRDRRKLLPISPVERQSAAVALPGHAQPAEPAPVVIEDLPDGVAPASGPRAPLRRRLESGPVASVKLASGCDRRCAFCAIPSFRGSFVSRRPSDVLAETRWLAEEGVKEVMLVSENNTSYGKDLGDIRLLETLLPELAAVDGIERIRVSYLQPAEMRPTLIDVLTGTPKVAPYFDLSFQHSAPGVLRAMRRFGDTDRFLELLGTIRAKAPQAGVRSNFIVGFPGESEADLAELERFLAGARLDAIGVFGYSDEEGTEAAGYPDKVDEDVVAERLAHISRLAEELTAQRAEERLGESLEVLVETVDEETGEAVGRAAHQAPETDGQVVLTTIAGMRPGTMVTAKVTGTEGVDLVAEPVTRATVPGARAAAARDGAAGCAEGAGR</sequence>
<dbReference type="GO" id="GO:0005829">
    <property type="term" value="C:cytosol"/>
    <property type="evidence" value="ECO:0007669"/>
    <property type="project" value="TreeGrafter"/>
</dbReference>
<dbReference type="EC" id="2.8.4.4" evidence="8"/>
<dbReference type="InterPro" id="IPR005840">
    <property type="entry name" value="Ribosomal_uS12_MeSTrfase_RimO"/>
</dbReference>
<dbReference type="InterPro" id="IPR012340">
    <property type="entry name" value="NA-bd_OB-fold"/>
</dbReference>
<dbReference type="Gene3D" id="3.80.30.20">
    <property type="entry name" value="tm_1862 like domain"/>
    <property type="match status" value="1"/>
</dbReference>
<evidence type="ECO:0000256" key="5">
    <source>
        <dbReference type="ARBA" id="ARBA00022723"/>
    </source>
</evidence>
<keyword evidence="1 8" id="KW-0004">4Fe-4S</keyword>
<dbReference type="OrthoDB" id="9805215at2"/>
<dbReference type="PROSITE" id="PS01278">
    <property type="entry name" value="MTTASE_RADICAL"/>
    <property type="match status" value="1"/>
</dbReference>
<accession>F8JUR1</accession>
<dbReference type="CDD" id="cd01335">
    <property type="entry name" value="Radical_SAM"/>
    <property type="match status" value="1"/>
</dbReference>
<evidence type="ECO:0000259" key="10">
    <source>
        <dbReference type="PROSITE" id="PS51449"/>
    </source>
</evidence>
<evidence type="ECO:0000256" key="2">
    <source>
        <dbReference type="ARBA" id="ARBA00022490"/>
    </source>
</evidence>
<dbReference type="Pfam" id="PF18693">
    <property type="entry name" value="TRAM_2"/>
    <property type="match status" value="1"/>
</dbReference>
<dbReference type="GO" id="GO:0051539">
    <property type="term" value="F:4 iron, 4 sulfur cluster binding"/>
    <property type="evidence" value="ECO:0007669"/>
    <property type="project" value="UniProtKB-UniRule"/>
</dbReference>
<dbReference type="GO" id="GO:0046872">
    <property type="term" value="F:metal ion binding"/>
    <property type="evidence" value="ECO:0007669"/>
    <property type="project" value="UniProtKB-KW"/>
</dbReference>
<dbReference type="InterPro" id="IPR006638">
    <property type="entry name" value="Elp3/MiaA/NifB-like_rSAM"/>
</dbReference>
<evidence type="ECO:0000256" key="1">
    <source>
        <dbReference type="ARBA" id="ARBA00022485"/>
    </source>
</evidence>
<proteinExistence type="inferred from homology"/>
<dbReference type="STRING" id="1003195.SCATT_45190"/>
<dbReference type="InterPro" id="IPR020612">
    <property type="entry name" value="Methylthiotransferase_CS"/>
</dbReference>
<accession>G8X0H5</accession>
<feature type="domain" description="Radical SAM core" evidence="11">
    <location>
        <begin position="186"/>
        <end position="417"/>
    </location>
</feature>
<dbReference type="InterPro" id="IPR058240">
    <property type="entry name" value="rSAM_sf"/>
</dbReference>
<feature type="domain" description="TRAM" evidence="9">
    <location>
        <begin position="419"/>
        <end position="487"/>
    </location>
</feature>
<dbReference type="InterPro" id="IPR007197">
    <property type="entry name" value="rSAM"/>
</dbReference>
<dbReference type="PROSITE" id="PS51918">
    <property type="entry name" value="RADICAL_SAM"/>
    <property type="match status" value="1"/>
</dbReference>
<feature type="binding site" evidence="8">
    <location>
        <position position="207"/>
    </location>
    <ligand>
        <name>[4Fe-4S] cluster</name>
        <dbReference type="ChEBI" id="CHEBI:49883"/>
        <label>2</label>
        <note>4Fe-4S-S-AdoMet</note>
    </ligand>
</feature>
<dbReference type="Proteomes" id="UP000007842">
    <property type="component" value="Chromosome"/>
</dbReference>
<evidence type="ECO:0000256" key="3">
    <source>
        <dbReference type="ARBA" id="ARBA00022679"/>
    </source>
</evidence>
<dbReference type="SFLD" id="SFLDF00274">
    <property type="entry name" value="ribosomal_protein_S12_methylth"/>
    <property type="match status" value="1"/>
</dbReference>
<feature type="binding site" evidence="8">
    <location>
        <position position="14"/>
    </location>
    <ligand>
        <name>[4Fe-4S] cluster</name>
        <dbReference type="ChEBI" id="CHEBI:49883"/>
        <label>1</label>
    </ligand>
</feature>
<dbReference type="HAMAP" id="MF_01865">
    <property type="entry name" value="MTTase_RimO"/>
    <property type="match status" value="1"/>
</dbReference>
<dbReference type="PROSITE" id="PS50926">
    <property type="entry name" value="TRAM"/>
    <property type="match status" value="1"/>
</dbReference>
<evidence type="ECO:0000256" key="4">
    <source>
        <dbReference type="ARBA" id="ARBA00022691"/>
    </source>
</evidence>
<dbReference type="InterPro" id="IPR002792">
    <property type="entry name" value="TRAM_dom"/>
</dbReference>
<keyword evidence="13" id="KW-1185">Reference proteome</keyword>
<dbReference type="InterPro" id="IPR038135">
    <property type="entry name" value="Methylthiotransferase_N_sf"/>
</dbReference>
<dbReference type="KEGG" id="sct:SCAT_4531"/>
<comment type="catalytic activity">
    <reaction evidence="8">
        <text>L-aspartate(89)-[ribosomal protein uS12]-hydrogen + (sulfur carrier)-SH + AH2 + 2 S-adenosyl-L-methionine = 3-methylsulfanyl-L-aspartate(89)-[ribosomal protein uS12]-hydrogen + (sulfur carrier)-H + 5'-deoxyadenosine + L-methionine + A + S-adenosyl-L-homocysteine + 2 H(+)</text>
        <dbReference type="Rhea" id="RHEA:37087"/>
        <dbReference type="Rhea" id="RHEA-COMP:10460"/>
        <dbReference type="Rhea" id="RHEA-COMP:10461"/>
        <dbReference type="Rhea" id="RHEA-COMP:14737"/>
        <dbReference type="Rhea" id="RHEA-COMP:14739"/>
        <dbReference type="ChEBI" id="CHEBI:13193"/>
        <dbReference type="ChEBI" id="CHEBI:15378"/>
        <dbReference type="ChEBI" id="CHEBI:17319"/>
        <dbReference type="ChEBI" id="CHEBI:17499"/>
        <dbReference type="ChEBI" id="CHEBI:29917"/>
        <dbReference type="ChEBI" id="CHEBI:29961"/>
        <dbReference type="ChEBI" id="CHEBI:57844"/>
        <dbReference type="ChEBI" id="CHEBI:57856"/>
        <dbReference type="ChEBI" id="CHEBI:59789"/>
        <dbReference type="ChEBI" id="CHEBI:64428"/>
        <dbReference type="ChEBI" id="CHEBI:73599"/>
        <dbReference type="EC" id="2.8.4.4"/>
    </reaction>
</comment>
<feature type="binding site" evidence="8">
    <location>
        <position position="50"/>
    </location>
    <ligand>
        <name>[4Fe-4S] cluster</name>
        <dbReference type="ChEBI" id="CHEBI:49883"/>
        <label>1</label>
    </ligand>
</feature>
<keyword evidence="3 8" id="KW-0808">Transferase</keyword>
<name>F8JUR1_STREN</name>
<dbReference type="Pfam" id="PF04055">
    <property type="entry name" value="Radical_SAM"/>
    <property type="match status" value="1"/>
</dbReference>
<evidence type="ECO:0000259" key="9">
    <source>
        <dbReference type="PROSITE" id="PS50926"/>
    </source>
</evidence>
<dbReference type="PROSITE" id="PS51449">
    <property type="entry name" value="MTTASE_N"/>
    <property type="match status" value="1"/>
</dbReference>
<dbReference type="PANTHER" id="PTHR43837:SF1">
    <property type="entry name" value="RIBOSOMAL PROTEIN US12 METHYLTHIOTRANSFERASE RIMO"/>
    <property type="match status" value="1"/>
</dbReference>
<dbReference type="GO" id="GO:0035600">
    <property type="term" value="P:tRNA methylthiolation"/>
    <property type="evidence" value="ECO:0007669"/>
    <property type="project" value="UniProtKB-ARBA"/>
</dbReference>
<dbReference type="SMART" id="SM00729">
    <property type="entry name" value="Elp3"/>
    <property type="match status" value="1"/>
</dbReference>
<comment type="function">
    <text evidence="8">Catalyzes the methylthiolation of an aspartic acid residue of ribosomal protein uS12.</text>
</comment>
<dbReference type="Pfam" id="PF00919">
    <property type="entry name" value="UPF0004"/>
    <property type="match status" value="1"/>
</dbReference>
<keyword evidence="4 8" id="KW-0949">S-adenosyl-L-methionine</keyword>
<dbReference type="KEGG" id="scy:SCATT_45190"/>
<dbReference type="FunFam" id="3.40.50.12160:FF:000007">
    <property type="entry name" value="Ribosomal protein S12 methylthiotransferase RimO"/>
    <property type="match status" value="1"/>
</dbReference>
<feature type="binding site" evidence="8">
    <location>
        <position position="200"/>
    </location>
    <ligand>
        <name>[4Fe-4S] cluster</name>
        <dbReference type="ChEBI" id="CHEBI:49883"/>
        <label>2</label>
        <note>4Fe-4S-S-AdoMet</note>
    </ligand>
</feature>
<feature type="binding site" evidence="8">
    <location>
        <position position="204"/>
    </location>
    <ligand>
        <name>[4Fe-4S] cluster</name>
        <dbReference type="ChEBI" id="CHEBI:49883"/>
        <label>2</label>
        <note>4Fe-4S-S-AdoMet</note>
    </ligand>
</feature>
<evidence type="ECO:0000256" key="8">
    <source>
        <dbReference type="HAMAP-Rule" id="MF_01865"/>
    </source>
</evidence>
<dbReference type="FunFam" id="3.80.30.20:FF:000001">
    <property type="entry name" value="tRNA-2-methylthio-N(6)-dimethylallyladenosine synthase 2"/>
    <property type="match status" value="1"/>
</dbReference>
<evidence type="ECO:0000256" key="7">
    <source>
        <dbReference type="ARBA" id="ARBA00023014"/>
    </source>
</evidence>
<dbReference type="HOGENOM" id="CLU_018697_0_1_11"/>
<dbReference type="NCBIfam" id="TIGR01125">
    <property type="entry name" value="30S ribosomal protein S12 methylthiotransferase RimO"/>
    <property type="match status" value="1"/>
</dbReference>
<dbReference type="eggNOG" id="COG0621">
    <property type="taxonomic scope" value="Bacteria"/>
</dbReference>
<dbReference type="RefSeq" id="WP_014145235.1">
    <property type="nucleotide sequence ID" value="NC_016111.1"/>
</dbReference>
<keyword evidence="6 8" id="KW-0408">Iron</keyword>
<protein>
    <recommendedName>
        <fullName evidence="8">Ribosomal protein uS12 methylthiotransferase RimO</fullName>
        <shortName evidence="8">uS12 MTTase</shortName>
        <shortName evidence="8">uS12 methylthiotransferase</shortName>
        <ecNumber evidence="8">2.8.4.4</ecNumber>
    </recommendedName>
    <alternativeName>
        <fullName evidence="8">Ribosomal protein uS12 (aspartate-C(3))-methylthiotransferase</fullName>
    </alternativeName>
    <alternativeName>
        <fullName evidence="8">Ribosome maturation factor RimO</fullName>
    </alternativeName>
</protein>
<dbReference type="AlphaFoldDB" id="F8JUR1"/>
<dbReference type="SFLD" id="SFLDG01061">
    <property type="entry name" value="methylthiotransferase"/>
    <property type="match status" value="1"/>
</dbReference>
<comment type="cofactor">
    <cofactor evidence="8">
        <name>[4Fe-4S] cluster</name>
        <dbReference type="ChEBI" id="CHEBI:49883"/>
    </cofactor>
    <text evidence="8">Binds 2 [4Fe-4S] clusters. One cluster is coordinated with 3 cysteines and an exchangeable S-adenosyl-L-methionine.</text>
</comment>
<dbReference type="InterPro" id="IPR023404">
    <property type="entry name" value="rSAM_horseshoe"/>
</dbReference>
<dbReference type="SUPFAM" id="SSF102114">
    <property type="entry name" value="Radical SAM enzymes"/>
    <property type="match status" value="1"/>
</dbReference>
<organism evidence="12 13">
    <name type="scientific">Streptantibioticus cattleyicolor (strain ATCC 35852 / DSM 46488 / JCM 4925 / NBRC 14057 / NRRL 8057)</name>
    <name type="common">Streptomyces cattleya</name>
    <dbReference type="NCBI Taxonomy" id="1003195"/>
    <lineage>
        <taxon>Bacteria</taxon>
        <taxon>Bacillati</taxon>
        <taxon>Actinomycetota</taxon>
        <taxon>Actinomycetes</taxon>
        <taxon>Kitasatosporales</taxon>
        <taxon>Streptomycetaceae</taxon>
        <taxon>Streptantibioticus</taxon>
    </lineage>
</organism>
<reference evidence="13" key="1">
    <citation type="submission" date="2011-12" db="EMBL/GenBank/DDBJ databases">
        <title>Complete genome sequence of Streptomyces cattleya strain DSM 46488.</title>
        <authorList>
            <person name="Ou H.-Y."/>
            <person name="Li P."/>
            <person name="Zhao C."/>
            <person name="O'Hagan D."/>
            <person name="Deng Z."/>
        </authorList>
    </citation>
    <scope>NUCLEOTIDE SEQUENCE [LARGE SCALE GENOMIC DNA]</scope>
    <source>
        <strain evidence="13">ATCC 35852 / DSM 46488 / JCM 4925 / NBRC 14057 / NRRL 8057</strain>
    </source>
</reference>
<dbReference type="Gene3D" id="3.40.50.12160">
    <property type="entry name" value="Methylthiotransferase, N-terminal domain"/>
    <property type="match status" value="1"/>
</dbReference>
<keyword evidence="5 8" id="KW-0479">Metal-binding</keyword>
<dbReference type="PANTHER" id="PTHR43837">
    <property type="entry name" value="RIBOSOMAL PROTEIN S12 METHYLTHIOTRANSFERASE RIMO"/>
    <property type="match status" value="1"/>
</dbReference>
<dbReference type="EMBL" id="CP003219">
    <property type="protein sequence ID" value="AEW96890.1"/>
    <property type="molecule type" value="Genomic_DNA"/>
</dbReference>
<comment type="subcellular location">
    <subcellularLocation>
        <location evidence="8">Cytoplasm</location>
    </subcellularLocation>
</comment>
<keyword evidence="2 8" id="KW-0963">Cytoplasm</keyword>